<feature type="compositionally biased region" description="Basic and acidic residues" evidence="3">
    <location>
        <begin position="282"/>
        <end position="291"/>
    </location>
</feature>
<keyword evidence="2" id="KW-0963">Cytoplasm</keyword>
<sequence>MSMNVCELNDTAKSESLSYHLLIQFAMQPSASSSCSDPFRSILTAQNLYALLGNDVEDDSAPASLPKEIVKATTSSKKADVPPPSADPAKARKNKKAPTGNDAALKNKTDNKSTPGPAATPSKHSKKPFDRHSRSGKTDSKKQVKQAWGDDKKELEDEARAEADAAAELAAEAEENPSGPAAKSLQDYLAELQEKEAALGGARVVRKANEGAEAKWTAAEKIEKEQASYVAPSATKKSKQKAPKEKKFLDFSAVFADETPKFSDRKPGYKGKKSNAPNSKVVKKEQNFPSL</sequence>
<dbReference type="SMART" id="SM01233">
    <property type="entry name" value="HABP4_PAI-RBP1"/>
    <property type="match status" value="1"/>
</dbReference>
<feature type="region of interest" description="Disordered" evidence="3">
    <location>
        <begin position="260"/>
        <end position="291"/>
    </location>
</feature>
<dbReference type="STRING" id="2163413.A0A4P6XGA5"/>
<evidence type="ECO:0000256" key="1">
    <source>
        <dbReference type="ARBA" id="ARBA00004496"/>
    </source>
</evidence>
<feature type="domain" description="Hyaluronan/mRNA-binding protein" evidence="4">
    <location>
        <begin position="125"/>
        <end position="211"/>
    </location>
</feature>
<dbReference type="EMBL" id="CP034456">
    <property type="protein sequence ID" value="QBM85669.1"/>
    <property type="molecule type" value="Genomic_DNA"/>
</dbReference>
<dbReference type="Pfam" id="PF09598">
    <property type="entry name" value="Stm1_N"/>
    <property type="match status" value="1"/>
</dbReference>
<dbReference type="Proteomes" id="UP000292447">
    <property type="component" value="Chromosome I"/>
</dbReference>
<evidence type="ECO:0000256" key="3">
    <source>
        <dbReference type="SAM" id="MobiDB-lite"/>
    </source>
</evidence>
<name>A0A4P6XGA5_9ASCO</name>
<evidence type="ECO:0000313" key="6">
    <source>
        <dbReference type="Proteomes" id="UP000292447"/>
    </source>
</evidence>
<dbReference type="AlphaFoldDB" id="A0A4P6XGA5"/>
<feature type="region of interest" description="Disordered" evidence="3">
    <location>
        <begin position="224"/>
        <end position="244"/>
    </location>
</feature>
<dbReference type="GO" id="GO:0005737">
    <property type="term" value="C:cytoplasm"/>
    <property type="evidence" value="ECO:0007669"/>
    <property type="project" value="UniProtKB-SubCell"/>
</dbReference>
<dbReference type="InterPro" id="IPR019084">
    <property type="entry name" value="STM1-like_N"/>
</dbReference>
<evidence type="ECO:0000313" key="5">
    <source>
        <dbReference type="EMBL" id="QBM85669.1"/>
    </source>
</evidence>
<reference evidence="6" key="1">
    <citation type="submission" date="2019-03" db="EMBL/GenBank/DDBJ databases">
        <title>Snf2 controls pulcherriminic acid biosynthesis and connects pigmentation and antifungal activity of the yeast Metschnikowia pulcherrima.</title>
        <authorList>
            <person name="Gore-Lloyd D."/>
            <person name="Sumann I."/>
            <person name="Brachmann A.O."/>
            <person name="Schneeberger K."/>
            <person name="Ortiz-Merino R.A."/>
            <person name="Moreno-Beltran M."/>
            <person name="Schlaefli M."/>
            <person name="Kirner P."/>
            <person name="Santos Kron A."/>
            <person name="Wolfe K.H."/>
            <person name="Piel J."/>
            <person name="Ahrens C.H."/>
            <person name="Henk D."/>
            <person name="Freimoser F.M."/>
        </authorList>
    </citation>
    <scope>NUCLEOTIDE SEQUENCE [LARGE SCALE GENOMIC DNA]</scope>
    <source>
        <strain evidence="6">APC 1.2</strain>
    </source>
</reference>
<accession>A0A4P6XGA5</accession>
<comment type="subcellular location">
    <subcellularLocation>
        <location evidence="1">Cytoplasm</location>
    </subcellularLocation>
</comment>
<evidence type="ECO:0000256" key="2">
    <source>
        <dbReference type="ARBA" id="ARBA00022490"/>
    </source>
</evidence>
<dbReference type="Gene3D" id="6.10.140.1040">
    <property type="match status" value="1"/>
</dbReference>
<feature type="region of interest" description="Disordered" evidence="3">
    <location>
        <begin position="56"/>
        <end position="186"/>
    </location>
</feature>
<organism evidence="5 6">
    <name type="scientific">Metschnikowia aff. pulcherrima</name>
    <dbReference type="NCBI Taxonomy" id="2163413"/>
    <lineage>
        <taxon>Eukaryota</taxon>
        <taxon>Fungi</taxon>
        <taxon>Dikarya</taxon>
        <taxon>Ascomycota</taxon>
        <taxon>Saccharomycotina</taxon>
        <taxon>Pichiomycetes</taxon>
        <taxon>Metschnikowiaceae</taxon>
        <taxon>Metschnikowia</taxon>
    </lineage>
</organism>
<protein>
    <submittedName>
        <fullName evidence="5">Stm1 protein</fullName>
    </submittedName>
</protein>
<gene>
    <name evidence="5" type="primary">MPUL0A02930</name>
    <name evidence="5" type="ORF">METSCH_A02930</name>
</gene>
<evidence type="ECO:0000259" key="4">
    <source>
        <dbReference type="SMART" id="SM01233"/>
    </source>
</evidence>
<keyword evidence="6" id="KW-1185">Reference proteome</keyword>
<feature type="compositionally biased region" description="Basic and acidic residues" evidence="3">
    <location>
        <begin position="127"/>
        <end position="163"/>
    </location>
</feature>
<dbReference type="InterPro" id="IPR006861">
    <property type="entry name" value="HABP4_PAIRBP1-bd"/>
</dbReference>
<dbReference type="GO" id="GO:0003676">
    <property type="term" value="F:nucleic acid binding"/>
    <property type="evidence" value="ECO:0007669"/>
    <property type="project" value="UniProtKB-ARBA"/>
</dbReference>
<proteinExistence type="predicted"/>